<dbReference type="PANTHER" id="PTHR11802:SF64">
    <property type="entry name" value="CARBOXYPEPTIDASE"/>
    <property type="match status" value="1"/>
</dbReference>
<dbReference type="Proteomes" id="UP000615446">
    <property type="component" value="Unassembled WGS sequence"/>
</dbReference>
<dbReference type="Pfam" id="PF00450">
    <property type="entry name" value="Peptidase_S10"/>
    <property type="match status" value="1"/>
</dbReference>
<dbReference type="EMBL" id="BLAL01000160">
    <property type="protein sequence ID" value="GES86558.1"/>
    <property type="molecule type" value="Genomic_DNA"/>
</dbReference>
<reference evidence="4" key="1">
    <citation type="submission" date="2019-10" db="EMBL/GenBank/DDBJ databases">
        <title>Conservation and host-specific expression of non-tandemly repeated heterogenous ribosome RNA gene in arbuscular mycorrhizal fungi.</title>
        <authorList>
            <person name="Maeda T."/>
            <person name="Kobayashi Y."/>
            <person name="Nakagawa T."/>
            <person name="Ezawa T."/>
            <person name="Yamaguchi K."/>
            <person name="Bino T."/>
            <person name="Nishimoto Y."/>
            <person name="Shigenobu S."/>
            <person name="Kawaguchi M."/>
        </authorList>
    </citation>
    <scope>NUCLEOTIDE SEQUENCE</scope>
    <source>
        <strain evidence="4">HR1</strain>
    </source>
</reference>
<keyword evidence="2 4" id="KW-0121">Carboxypeptidase</keyword>
<protein>
    <submittedName>
        <fullName evidence="4">Putative carboxypeptidase S1</fullName>
    </submittedName>
</protein>
<dbReference type="OrthoDB" id="443318at2759"/>
<evidence type="ECO:0000256" key="2">
    <source>
        <dbReference type="ARBA" id="ARBA00022645"/>
    </source>
</evidence>
<dbReference type="PANTHER" id="PTHR11802">
    <property type="entry name" value="SERINE PROTEASE FAMILY S10 SERINE CARBOXYPEPTIDASE"/>
    <property type="match status" value="1"/>
</dbReference>
<dbReference type="PRINTS" id="PR00724">
    <property type="entry name" value="CRBOXYPTASEC"/>
</dbReference>
<dbReference type="Gene3D" id="3.40.50.1820">
    <property type="entry name" value="alpha/beta hydrolase"/>
    <property type="match status" value="1"/>
</dbReference>
<dbReference type="GO" id="GO:0000324">
    <property type="term" value="C:fungal-type vacuole"/>
    <property type="evidence" value="ECO:0007669"/>
    <property type="project" value="TreeGrafter"/>
</dbReference>
<sequence length="503" mass="57342">MKINILNRTPFHTFLTKLTILRTKDEFSHKSFGKLSCSFIIFVTLVAWCMLTFEIVDAEVTDPTYDIISSNLCDPNVKQYSGYIKVDQYTNLFFWFFESRNNSQTSPLTLWLNGGPGCSSMVGLFQEMGPCRSLVGGTDVEVFPESWNQVSNLLFIDQPVDGGFSYGEITVSTTEQASQSLYIFLQKFFERFPEYSNMNFHIFGESFAGSFIPSLAKLIDENNILINSKNMTAIPINLKSVGIGNGWIDPKIIYDSYPVFVEFNTYGPLLNLNDIAAMKSLSAECDLSIDKCYKTQNKDDCTEAETICKDVPSGYDKTGLNEYDIRSNTDVSDDYTLYLAKPEIMTAIGAHKTFVNCSSDIYYSFVNKGDFIQSHKAEIEYLLYRGFLVLLYYGDADFICDWFSGIELVKSLIWTHQSDFNNAPTKKWIVDNNPAGEIKFFDKLTFIRVYGAGHKVPAYQPVNSLDMFTKWIYNEPLTTTDLGSLSKRRVNKRKIRNYSRNLI</sequence>
<gene>
    <name evidence="4" type="ORF">RCL2_001361300</name>
</gene>
<evidence type="ECO:0000313" key="4">
    <source>
        <dbReference type="EMBL" id="GES86558.1"/>
    </source>
</evidence>
<proteinExistence type="inferred from homology"/>
<keyword evidence="2 4" id="KW-0645">Protease</keyword>
<dbReference type="InterPro" id="IPR029058">
    <property type="entry name" value="AB_hydrolase_fold"/>
</dbReference>
<dbReference type="SUPFAM" id="SSF53474">
    <property type="entry name" value="alpha/beta-Hydrolases"/>
    <property type="match status" value="1"/>
</dbReference>
<dbReference type="PROSITE" id="PS00560">
    <property type="entry name" value="CARBOXYPEPT_SER_HIS"/>
    <property type="match status" value="1"/>
</dbReference>
<dbReference type="InterPro" id="IPR001563">
    <property type="entry name" value="Peptidase_S10"/>
</dbReference>
<dbReference type="InterPro" id="IPR033124">
    <property type="entry name" value="Ser_caboxypep_his_AS"/>
</dbReference>
<dbReference type="AlphaFoldDB" id="A0A8H3LDM1"/>
<comment type="similarity">
    <text evidence="1">Belongs to the peptidase S10 family.</text>
</comment>
<organism evidence="4 5">
    <name type="scientific">Rhizophagus clarus</name>
    <dbReference type="NCBI Taxonomy" id="94130"/>
    <lineage>
        <taxon>Eukaryota</taxon>
        <taxon>Fungi</taxon>
        <taxon>Fungi incertae sedis</taxon>
        <taxon>Mucoromycota</taxon>
        <taxon>Glomeromycotina</taxon>
        <taxon>Glomeromycetes</taxon>
        <taxon>Glomerales</taxon>
        <taxon>Glomeraceae</taxon>
        <taxon>Rhizophagus</taxon>
    </lineage>
</organism>
<accession>A0A8H3LDM1</accession>
<evidence type="ECO:0000256" key="3">
    <source>
        <dbReference type="ARBA" id="ARBA00023180"/>
    </source>
</evidence>
<comment type="caution">
    <text evidence="4">The sequence shown here is derived from an EMBL/GenBank/DDBJ whole genome shotgun (WGS) entry which is preliminary data.</text>
</comment>
<evidence type="ECO:0000256" key="1">
    <source>
        <dbReference type="ARBA" id="ARBA00009431"/>
    </source>
</evidence>
<dbReference type="GO" id="GO:0006508">
    <property type="term" value="P:proteolysis"/>
    <property type="evidence" value="ECO:0007669"/>
    <property type="project" value="InterPro"/>
</dbReference>
<evidence type="ECO:0000313" key="5">
    <source>
        <dbReference type="Proteomes" id="UP000615446"/>
    </source>
</evidence>
<keyword evidence="2 4" id="KW-0378">Hydrolase</keyword>
<name>A0A8H3LDM1_9GLOM</name>
<dbReference type="GO" id="GO:0004185">
    <property type="term" value="F:serine-type carboxypeptidase activity"/>
    <property type="evidence" value="ECO:0007669"/>
    <property type="project" value="InterPro"/>
</dbReference>
<keyword evidence="3" id="KW-0325">Glycoprotein</keyword>
<dbReference type="Gene3D" id="1.10.287.410">
    <property type="match status" value="1"/>
</dbReference>